<keyword evidence="5" id="KW-1185">Reference proteome</keyword>
<dbReference type="GeneID" id="64472147"/>
<dbReference type="GO" id="GO:0098015">
    <property type="term" value="C:virus tail"/>
    <property type="evidence" value="ECO:0007669"/>
    <property type="project" value="UniProtKB-KW"/>
</dbReference>
<protein>
    <submittedName>
        <fullName evidence="4">Minor tail protein</fullName>
    </submittedName>
</protein>
<keyword evidence="2" id="KW-0946">Virion</keyword>
<organism evidence="4 5">
    <name type="scientific">Streptomyces phage Saftant</name>
    <dbReference type="NCBI Taxonomy" id="2601693"/>
    <lineage>
        <taxon>Viruses</taxon>
        <taxon>Duplodnaviria</taxon>
        <taxon>Heunggongvirae</taxon>
        <taxon>Uroviricota</taxon>
        <taxon>Caudoviricetes</taxon>
        <taxon>Arquatrovirinae</taxon>
        <taxon>Camvirus</taxon>
        <taxon>Camvirus saftant</taxon>
    </lineage>
</organism>
<reference evidence="4 5" key="1">
    <citation type="submission" date="2019-07" db="EMBL/GenBank/DDBJ databases">
        <authorList>
            <person name="Gordon L.L."/>
            <person name="Schein S.C."/>
            <person name="Shalon N."/>
            <person name="Whiting F."/>
            <person name="Shaffer C.D."/>
            <person name="Weston-Hafer K.A."/>
            <person name="Garlena R.A."/>
            <person name="Russell D.A."/>
            <person name="Pope W.H."/>
            <person name="Jacobs-Sera D."/>
            <person name="Hendrix R.W."/>
            <person name="Hatfull G.F."/>
        </authorList>
    </citation>
    <scope>NUCLEOTIDE SEQUENCE [LARGE SCALE GENOMIC DNA]</scope>
</reference>
<evidence type="ECO:0000313" key="4">
    <source>
        <dbReference type="EMBL" id="QEQ94057.1"/>
    </source>
</evidence>
<dbReference type="KEGG" id="vg:64472147"/>
<comment type="subcellular location">
    <subcellularLocation>
        <location evidence="1">Virion</location>
    </subcellularLocation>
</comment>
<proteinExistence type="predicted"/>
<feature type="domain" description="Peptidase S74" evidence="3">
    <location>
        <begin position="316"/>
        <end position="410"/>
    </location>
</feature>
<accession>A0A5J6D893</accession>
<evidence type="ECO:0000256" key="1">
    <source>
        <dbReference type="ARBA" id="ARBA00004328"/>
    </source>
</evidence>
<name>A0A5J6D893_9CAUD</name>
<sequence length="415" mass="44963">MAQTSYPFDAQTVSESQYSQYFRELQDSGVVGSANDTTLKVTSAGTSMNLSVSIGQAVVRGHFYNNDAVATVTIAAADTAARTDRVVLRLDPAANSIVLAVVKGAAGGSVPTLTQTDTGIYEMVLANVTVGASVTSISAASVVDQRRFVGSRIGAWSTALRPTSPRTGKLGFNTDTLVWEFWNGTAWTNLTQSVDWSSLSNKPSTFPPASHTHVWADTTDKPTTFPPSSHTHDWSQIVNEPATFPPSTHSHSWSSITSKPTTFTPSSHSHSTYLESGDTISWANGSKKPASNSVSDGGPYYAVWVEGSGVFARNTSSIRFKENVRDHPIDPKAVLALRPVIYDRKLEEGKTSRRTDEFGLIAEEVHEQIPEIINILDGEVDGIRYDLLPVAMITVLQDQQKRIEALEKLVSELSK</sequence>
<dbReference type="Proteomes" id="UP000327512">
    <property type="component" value="Segment"/>
</dbReference>
<dbReference type="PROSITE" id="PS51688">
    <property type="entry name" value="ICA"/>
    <property type="match status" value="1"/>
</dbReference>
<evidence type="ECO:0000259" key="3">
    <source>
        <dbReference type="PROSITE" id="PS51688"/>
    </source>
</evidence>
<evidence type="ECO:0000256" key="2">
    <source>
        <dbReference type="ARBA" id="ARBA00022732"/>
    </source>
</evidence>
<gene>
    <name evidence="4" type="primary">25</name>
    <name evidence="4" type="ORF">SEA_SAFTANT_25</name>
</gene>
<dbReference type="EMBL" id="MN204498">
    <property type="protein sequence ID" value="QEQ94057.1"/>
    <property type="molecule type" value="Genomic_DNA"/>
</dbReference>
<dbReference type="Pfam" id="PF13884">
    <property type="entry name" value="Peptidase_S74"/>
    <property type="match status" value="1"/>
</dbReference>
<keyword evidence="2" id="KW-1227">Viral tail protein</keyword>
<dbReference type="RefSeq" id="YP_010056205.1">
    <property type="nucleotide sequence ID" value="NC_054675.1"/>
</dbReference>
<evidence type="ECO:0000313" key="5">
    <source>
        <dbReference type="Proteomes" id="UP000327512"/>
    </source>
</evidence>
<dbReference type="InterPro" id="IPR030392">
    <property type="entry name" value="S74_ICA"/>
</dbReference>